<dbReference type="Proteomes" id="UP001528672">
    <property type="component" value="Unassembled WGS sequence"/>
</dbReference>
<feature type="signal peptide" evidence="1">
    <location>
        <begin position="1"/>
        <end position="18"/>
    </location>
</feature>
<organism evidence="2 3">
    <name type="scientific">Curvibacter microcysteis</name>
    <dbReference type="NCBI Taxonomy" id="3026419"/>
    <lineage>
        <taxon>Bacteria</taxon>
        <taxon>Pseudomonadati</taxon>
        <taxon>Pseudomonadota</taxon>
        <taxon>Betaproteobacteria</taxon>
        <taxon>Burkholderiales</taxon>
        <taxon>Comamonadaceae</taxon>
        <taxon>Curvibacter</taxon>
    </lineage>
</organism>
<evidence type="ECO:0000256" key="1">
    <source>
        <dbReference type="SAM" id="SignalP"/>
    </source>
</evidence>
<feature type="chain" id="PRO_5047098405" evidence="1">
    <location>
        <begin position="19"/>
        <end position="229"/>
    </location>
</feature>
<protein>
    <submittedName>
        <fullName evidence="2">Uncharacterized protein</fullName>
    </submittedName>
</protein>
<sequence length="229" mass="24737">MRVLLVLLLCSLGPGAWGAMTAVRGPWPLRPMPQPDSRATAHAEAPRHWWRNEQGQYFVGTVARGHPGPEQPSPAQLWALEPPSSPRACPALKPWAAERLLEAELLPWPDTERALPADCLSGLQGQCLSHDGALRLRLSFEGQTRRVPPSKVADSALRYSGQRRLVIEHVLSGVQAVFEETLKDSPHYSALGPASVVYLPELGSVVLQGLAPATSARGAPSALHCLPMP</sequence>
<dbReference type="RefSeq" id="WP_273927735.1">
    <property type="nucleotide sequence ID" value="NZ_JAQSIO010000006.1"/>
</dbReference>
<dbReference type="EMBL" id="JAQSIO010000006">
    <property type="protein sequence ID" value="MDD0816037.1"/>
    <property type="molecule type" value="Genomic_DNA"/>
</dbReference>
<comment type="caution">
    <text evidence="2">The sequence shown here is derived from an EMBL/GenBank/DDBJ whole genome shotgun (WGS) entry which is preliminary data.</text>
</comment>
<accession>A0ABT5MHJ3</accession>
<keyword evidence="3" id="KW-1185">Reference proteome</keyword>
<keyword evidence="1" id="KW-0732">Signal</keyword>
<reference evidence="2 3" key="1">
    <citation type="submission" date="2023-02" db="EMBL/GenBank/DDBJ databases">
        <title>Bacterial whole genome sequence for Curvibacter sp. HBC28.</title>
        <authorList>
            <person name="Le V."/>
            <person name="Ko S.-R."/>
            <person name="Ahn C.-Y."/>
            <person name="Oh H.-M."/>
        </authorList>
    </citation>
    <scope>NUCLEOTIDE SEQUENCE [LARGE SCALE GENOMIC DNA]</scope>
    <source>
        <strain evidence="2 3">HBC28</strain>
    </source>
</reference>
<evidence type="ECO:0000313" key="2">
    <source>
        <dbReference type="EMBL" id="MDD0816037.1"/>
    </source>
</evidence>
<proteinExistence type="predicted"/>
<evidence type="ECO:0000313" key="3">
    <source>
        <dbReference type="Proteomes" id="UP001528672"/>
    </source>
</evidence>
<gene>
    <name evidence="2" type="ORF">PSQ39_15475</name>
</gene>
<name>A0ABT5MHJ3_9BURK</name>